<protein>
    <submittedName>
        <fullName evidence="3">Hypothetical_protein</fullName>
    </submittedName>
</protein>
<keyword evidence="1" id="KW-0472">Membrane</keyword>
<keyword evidence="1" id="KW-1133">Transmembrane helix</keyword>
<name>A0AA86RFJ5_9EUKA</name>
<accession>A0AA86RFJ5</accession>
<dbReference type="AlphaFoldDB" id="A0AA86RFJ5"/>
<comment type="caution">
    <text evidence="2">The sequence shown here is derived from an EMBL/GenBank/DDBJ whole genome shotgun (WGS) entry which is preliminary data.</text>
</comment>
<reference evidence="2" key="1">
    <citation type="submission" date="2023-06" db="EMBL/GenBank/DDBJ databases">
        <authorList>
            <person name="Kurt Z."/>
        </authorList>
    </citation>
    <scope>NUCLEOTIDE SEQUENCE</scope>
</reference>
<proteinExistence type="predicted"/>
<evidence type="ECO:0000313" key="2">
    <source>
        <dbReference type="EMBL" id="CAI9966155.1"/>
    </source>
</evidence>
<evidence type="ECO:0000256" key="1">
    <source>
        <dbReference type="SAM" id="Phobius"/>
    </source>
</evidence>
<evidence type="ECO:0000313" key="3">
    <source>
        <dbReference type="EMBL" id="CAL6009477.1"/>
    </source>
</evidence>
<keyword evidence="4" id="KW-1185">Reference proteome</keyword>
<feature type="transmembrane region" description="Helical" evidence="1">
    <location>
        <begin position="60"/>
        <end position="82"/>
    </location>
</feature>
<sequence>MLESFEAFAFNFNELFHILQQPHVFFDFFQFLLVHFFLFRTRFLAFKQFLYFAKFQALSAYLLFLTRLVLLPALLQLFLLLFDVSLVFKYSSDVDISFSCKHFDVHCLELAGMRFTGSNANFSNFVSDPPLISFFNFLCAT</sequence>
<feature type="transmembrane region" description="Helical" evidence="1">
    <location>
        <begin position="20"/>
        <end position="39"/>
    </location>
</feature>
<reference evidence="3 4" key="2">
    <citation type="submission" date="2024-07" db="EMBL/GenBank/DDBJ databases">
        <authorList>
            <person name="Akdeniz Z."/>
        </authorList>
    </citation>
    <scope>NUCLEOTIDE SEQUENCE [LARGE SCALE GENOMIC DNA]</scope>
</reference>
<keyword evidence="1" id="KW-0812">Transmembrane</keyword>
<evidence type="ECO:0000313" key="4">
    <source>
        <dbReference type="Proteomes" id="UP001642409"/>
    </source>
</evidence>
<dbReference type="Proteomes" id="UP001642409">
    <property type="component" value="Unassembled WGS sequence"/>
</dbReference>
<dbReference type="EMBL" id="CATOUU010000998">
    <property type="protein sequence ID" value="CAI9966155.1"/>
    <property type="molecule type" value="Genomic_DNA"/>
</dbReference>
<gene>
    <name evidence="3" type="ORF">HINF_LOCUS21622</name>
    <name evidence="2" type="ORF">HINF_LOCUS53800</name>
</gene>
<organism evidence="2">
    <name type="scientific">Hexamita inflata</name>
    <dbReference type="NCBI Taxonomy" id="28002"/>
    <lineage>
        <taxon>Eukaryota</taxon>
        <taxon>Metamonada</taxon>
        <taxon>Diplomonadida</taxon>
        <taxon>Hexamitidae</taxon>
        <taxon>Hexamitinae</taxon>
        <taxon>Hexamita</taxon>
    </lineage>
</organism>
<dbReference type="EMBL" id="CAXDID020000059">
    <property type="protein sequence ID" value="CAL6009477.1"/>
    <property type="molecule type" value="Genomic_DNA"/>
</dbReference>